<reference evidence="1" key="1">
    <citation type="submission" date="2022-04" db="EMBL/GenBank/DDBJ databases">
        <title>Genome of the entomopathogenic fungus Entomophthora muscae.</title>
        <authorList>
            <person name="Elya C."/>
            <person name="Lovett B.R."/>
            <person name="Lee E."/>
            <person name="Macias A.M."/>
            <person name="Hajek A.E."/>
            <person name="De Bivort B.L."/>
            <person name="Kasson M.T."/>
            <person name="De Fine Licht H.H."/>
            <person name="Stajich J.E."/>
        </authorList>
    </citation>
    <scope>NUCLEOTIDE SEQUENCE</scope>
    <source>
        <strain evidence="1">Berkeley</strain>
    </source>
</reference>
<accession>A0ACC2RW27</accession>
<evidence type="ECO:0000313" key="1">
    <source>
        <dbReference type="EMBL" id="KAJ9054309.1"/>
    </source>
</evidence>
<proteinExistence type="predicted"/>
<sequence length="154" mass="17994">MNKNYHIFYPSPREEDVYCQSCRKFTTSKTSGKEWGWLTQNLGMTTRVKELIEREFKRLFQEWYQPKEVLILADVKVYEGDACLVTEKVLEEFAVMQSKHSLLSKESSHLESNNPTHLAPGIDPGHVLVSEELKHHTYQLLCTFIRTSYPKIVI</sequence>
<name>A0ACC2RW27_9FUNG</name>
<evidence type="ECO:0000313" key="2">
    <source>
        <dbReference type="Proteomes" id="UP001165960"/>
    </source>
</evidence>
<dbReference type="Proteomes" id="UP001165960">
    <property type="component" value="Unassembled WGS sequence"/>
</dbReference>
<dbReference type="EMBL" id="QTSX02006453">
    <property type="protein sequence ID" value="KAJ9054309.1"/>
    <property type="molecule type" value="Genomic_DNA"/>
</dbReference>
<protein>
    <submittedName>
        <fullName evidence="1">Uncharacterized protein</fullName>
    </submittedName>
</protein>
<keyword evidence="2" id="KW-1185">Reference proteome</keyword>
<comment type="caution">
    <text evidence="1">The sequence shown here is derived from an EMBL/GenBank/DDBJ whole genome shotgun (WGS) entry which is preliminary data.</text>
</comment>
<gene>
    <name evidence="1" type="ORF">DSO57_1015902</name>
</gene>
<organism evidence="1 2">
    <name type="scientific">Entomophthora muscae</name>
    <dbReference type="NCBI Taxonomy" id="34485"/>
    <lineage>
        <taxon>Eukaryota</taxon>
        <taxon>Fungi</taxon>
        <taxon>Fungi incertae sedis</taxon>
        <taxon>Zoopagomycota</taxon>
        <taxon>Entomophthoromycotina</taxon>
        <taxon>Entomophthoromycetes</taxon>
        <taxon>Entomophthorales</taxon>
        <taxon>Entomophthoraceae</taxon>
        <taxon>Entomophthora</taxon>
    </lineage>
</organism>